<name>A0A0E9XG82_ANGAN</name>
<organism evidence="1">
    <name type="scientific">Anguilla anguilla</name>
    <name type="common">European freshwater eel</name>
    <name type="synonym">Muraena anguilla</name>
    <dbReference type="NCBI Taxonomy" id="7936"/>
    <lineage>
        <taxon>Eukaryota</taxon>
        <taxon>Metazoa</taxon>
        <taxon>Chordata</taxon>
        <taxon>Craniata</taxon>
        <taxon>Vertebrata</taxon>
        <taxon>Euteleostomi</taxon>
        <taxon>Actinopterygii</taxon>
        <taxon>Neopterygii</taxon>
        <taxon>Teleostei</taxon>
        <taxon>Anguilliformes</taxon>
        <taxon>Anguillidae</taxon>
        <taxon>Anguilla</taxon>
    </lineage>
</organism>
<dbReference type="EMBL" id="GBXM01006898">
    <property type="protein sequence ID" value="JAI01680.1"/>
    <property type="molecule type" value="Transcribed_RNA"/>
</dbReference>
<sequence>MRRKPGPDLESGARFEYPGYRAVLLKLPCVCWFSFQTQVKSQIFAGCKFFFIGCFSCLERLFTLKPHRQKYLCMP</sequence>
<reference evidence="1" key="2">
    <citation type="journal article" date="2015" name="Fish Shellfish Immunol.">
        <title>Early steps in the European eel (Anguilla anguilla)-Vibrio vulnificus interaction in the gills: Role of the RtxA13 toxin.</title>
        <authorList>
            <person name="Callol A."/>
            <person name="Pajuelo D."/>
            <person name="Ebbesson L."/>
            <person name="Teles M."/>
            <person name="MacKenzie S."/>
            <person name="Amaro C."/>
        </authorList>
    </citation>
    <scope>NUCLEOTIDE SEQUENCE</scope>
</reference>
<proteinExistence type="predicted"/>
<evidence type="ECO:0000313" key="1">
    <source>
        <dbReference type="EMBL" id="JAI01680.1"/>
    </source>
</evidence>
<reference evidence="1" key="1">
    <citation type="submission" date="2014-11" db="EMBL/GenBank/DDBJ databases">
        <authorList>
            <person name="Amaro Gonzalez C."/>
        </authorList>
    </citation>
    <scope>NUCLEOTIDE SEQUENCE</scope>
</reference>
<protein>
    <submittedName>
        <fullName evidence="1">Uncharacterized protein</fullName>
    </submittedName>
</protein>
<dbReference type="AlphaFoldDB" id="A0A0E9XG82"/>
<accession>A0A0E9XG82</accession>